<evidence type="ECO:0000256" key="4">
    <source>
        <dbReference type="ARBA" id="ARBA00022989"/>
    </source>
</evidence>
<dbReference type="EMBL" id="CP134146">
    <property type="protein sequence ID" value="WNC67649.1"/>
    <property type="molecule type" value="Genomic_DNA"/>
</dbReference>
<keyword evidence="9" id="KW-1185">Reference proteome</keyword>
<gene>
    <name evidence="8" type="ORF">RI845_14125</name>
</gene>
<proteinExistence type="predicted"/>
<evidence type="ECO:0000313" key="8">
    <source>
        <dbReference type="EMBL" id="WNC67649.1"/>
    </source>
</evidence>
<feature type="transmembrane region" description="Helical" evidence="6">
    <location>
        <begin position="262"/>
        <end position="281"/>
    </location>
</feature>
<feature type="transmembrane region" description="Helical" evidence="6">
    <location>
        <begin position="90"/>
        <end position="111"/>
    </location>
</feature>
<dbReference type="InterPro" id="IPR018076">
    <property type="entry name" value="T2SS_GspF_dom"/>
</dbReference>
<dbReference type="Pfam" id="PF00482">
    <property type="entry name" value="T2SSF"/>
    <property type="match status" value="1"/>
</dbReference>
<feature type="transmembrane region" description="Helical" evidence="6">
    <location>
        <begin position="117"/>
        <end position="135"/>
    </location>
</feature>
<evidence type="ECO:0000256" key="6">
    <source>
        <dbReference type="SAM" id="Phobius"/>
    </source>
</evidence>
<evidence type="ECO:0000256" key="5">
    <source>
        <dbReference type="ARBA" id="ARBA00023136"/>
    </source>
</evidence>
<keyword evidence="5 6" id="KW-0472">Membrane</keyword>
<keyword evidence="2" id="KW-1003">Cell membrane</keyword>
<feature type="domain" description="Type II secretion system protein GspF" evidence="7">
    <location>
        <begin position="155"/>
        <end position="279"/>
    </location>
</feature>
<dbReference type="Gene3D" id="1.20.81.30">
    <property type="entry name" value="Type II secretion system (T2SS), domain F"/>
    <property type="match status" value="1"/>
</dbReference>
<feature type="transmembrane region" description="Helical" evidence="6">
    <location>
        <begin position="6"/>
        <end position="27"/>
    </location>
</feature>
<feature type="transmembrane region" description="Helical" evidence="6">
    <location>
        <begin position="301"/>
        <end position="319"/>
    </location>
</feature>
<organism evidence="8 9">
    <name type="scientific">Thalassotalea nanhaiensis</name>
    <dbReference type="NCBI Taxonomy" id="3065648"/>
    <lineage>
        <taxon>Bacteria</taxon>
        <taxon>Pseudomonadati</taxon>
        <taxon>Pseudomonadota</taxon>
        <taxon>Gammaproteobacteria</taxon>
        <taxon>Alteromonadales</taxon>
        <taxon>Colwelliaceae</taxon>
        <taxon>Thalassotalea</taxon>
    </lineage>
</organism>
<evidence type="ECO:0000259" key="7">
    <source>
        <dbReference type="Pfam" id="PF00482"/>
    </source>
</evidence>
<reference evidence="9" key="1">
    <citation type="submission" date="2023-09" db="EMBL/GenBank/DDBJ databases">
        <authorList>
            <person name="Li S."/>
            <person name="Li X."/>
            <person name="Zhang C."/>
            <person name="Zhao Z."/>
        </authorList>
    </citation>
    <scope>NUCLEOTIDE SEQUENCE [LARGE SCALE GENOMIC DNA]</scope>
    <source>
        <strain evidence="9">SQ345</strain>
    </source>
</reference>
<keyword evidence="4 6" id="KW-1133">Transmembrane helix</keyword>
<protein>
    <submittedName>
        <fullName evidence="8">Type II secretion system F family protein</fullName>
    </submittedName>
</protein>
<dbReference type="InterPro" id="IPR042094">
    <property type="entry name" value="T2SS_GspF_sf"/>
</dbReference>
<sequence>MSNELTFLLLVFGAVLFMSQTLFVSVYNPQRSKTKQLKKHLEELAIKDPHQVDLVLNQRLSKLNPIFVEIEKIGFVEGLTYKLEMSGSKLFGHQYILLMILASIIVAPLVWNLTLDPFFILVSVLIVIGAFQFKLKKDIANRLEKIETQFPESLDVLKRGLQAGYAFSEALKLVCEETEGELAVEFDLMFKQINFGNDIKTALLTFVHRVPTTSAMAFASAVSIQKETGGNLAEKIETLSRVIRQRFKFQRRVKTLSAEGRLSAWVLVLTPFALFAFLYMSSPDYVSTLFTSPEGVSLLKWGGVGMVLGTLWISKLINIEY</sequence>
<accession>A0ABY9TFV6</accession>
<evidence type="ECO:0000313" key="9">
    <source>
        <dbReference type="Proteomes" id="UP001248581"/>
    </source>
</evidence>
<comment type="subcellular location">
    <subcellularLocation>
        <location evidence="1">Cell membrane</location>
        <topology evidence="1">Multi-pass membrane protein</topology>
    </subcellularLocation>
</comment>
<dbReference type="PANTHER" id="PTHR35007">
    <property type="entry name" value="INTEGRAL MEMBRANE PROTEIN-RELATED"/>
    <property type="match status" value="1"/>
</dbReference>
<dbReference type="PANTHER" id="PTHR35007:SF1">
    <property type="entry name" value="PILUS ASSEMBLY PROTEIN"/>
    <property type="match status" value="1"/>
</dbReference>
<evidence type="ECO:0000256" key="3">
    <source>
        <dbReference type="ARBA" id="ARBA00022692"/>
    </source>
</evidence>
<dbReference type="Proteomes" id="UP001248581">
    <property type="component" value="Chromosome"/>
</dbReference>
<keyword evidence="3 6" id="KW-0812">Transmembrane</keyword>
<evidence type="ECO:0000256" key="1">
    <source>
        <dbReference type="ARBA" id="ARBA00004651"/>
    </source>
</evidence>
<dbReference type="RefSeq" id="WP_348386808.1">
    <property type="nucleotide sequence ID" value="NZ_CP134146.1"/>
</dbReference>
<evidence type="ECO:0000256" key="2">
    <source>
        <dbReference type="ARBA" id="ARBA00022475"/>
    </source>
</evidence>
<name>A0ABY9TFV6_9GAMM</name>